<dbReference type="GO" id="GO:0003684">
    <property type="term" value="F:damaged DNA binding"/>
    <property type="evidence" value="ECO:0007669"/>
    <property type="project" value="InterPro"/>
</dbReference>
<evidence type="ECO:0000256" key="19">
    <source>
        <dbReference type="ARBA" id="ARBA00073168"/>
    </source>
</evidence>
<dbReference type="GO" id="GO:0140078">
    <property type="term" value="F:class I DNA-(apurinic or apyrimidinic site) endonuclease activity"/>
    <property type="evidence" value="ECO:0007669"/>
    <property type="project" value="UniProtKB-EC"/>
</dbReference>
<dbReference type="Gene3D" id="3.20.190.10">
    <property type="entry name" value="MutM-like, N-terminal"/>
    <property type="match status" value="1"/>
</dbReference>
<dbReference type="EC" id="4.2.99.18" evidence="4"/>
<dbReference type="InterPro" id="IPR035937">
    <property type="entry name" value="FPG_N"/>
</dbReference>
<reference evidence="24 25" key="1">
    <citation type="submission" date="2024-04" db="EMBL/GenBank/DDBJ databases">
        <authorList>
            <person name="Waldvogel A.-M."/>
            <person name="Schoenle A."/>
        </authorList>
    </citation>
    <scope>NUCLEOTIDE SEQUENCE [LARGE SCALE GENOMIC DNA]</scope>
</reference>
<comment type="catalytic activity">
    <reaction evidence="18">
        <text>2'-deoxyribonucleotide-(2'-deoxyribose 5'-phosphate)-2'-deoxyribonucleotide-DNA = a 3'-end 2'-deoxyribonucleotide-(2,3-dehydro-2,3-deoxyribose 5'-phosphate)-DNA + a 5'-end 5'-phospho-2'-deoxyribonucleoside-DNA + H(+)</text>
        <dbReference type="Rhea" id="RHEA:66592"/>
        <dbReference type="Rhea" id="RHEA-COMP:13180"/>
        <dbReference type="Rhea" id="RHEA-COMP:16897"/>
        <dbReference type="Rhea" id="RHEA-COMP:17067"/>
        <dbReference type="ChEBI" id="CHEBI:15378"/>
        <dbReference type="ChEBI" id="CHEBI:136412"/>
        <dbReference type="ChEBI" id="CHEBI:157695"/>
        <dbReference type="ChEBI" id="CHEBI:167181"/>
        <dbReference type="EC" id="4.2.99.18"/>
    </reaction>
</comment>
<dbReference type="CDD" id="cd08969">
    <property type="entry name" value="MeNeil3_N"/>
    <property type="match status" value="1"/>
</dbReference>
<comment type="subcellular location">
    <subcellularLocation>
        <location evidence="2">Chromosome</location>
    </subcellularLocation>
    <subcellularLocation>
        <location evidence="1">Nucleus</location>
    </subcellularLocation>
</comment>
<dbReference type="GO" id="GO:0008270">
    <property type="term" value="F:zinc ion binding"/>
    <property type="evidence" value="ECO:0007669"/>
    <property type="project" value="UniProtKB-KW"/>
</dbReference>
<dbReference type="GO" id="GO:0005694">
    <property type="term" value="C:chromosome"/>
    <property type="evidence" value="ECO:0007669"/>
    <property type="project" value="UniProtKB-SubCell"/>
</dbReference>
<feature type="domain" description="Formamidopyrimidine-DNA glycosylase H2TH DNA-binding" evidence="23">
    <location>
        <begin position="128"/>
        <end position="206"/>
    </location>
</feature>
<keyword evidence="6" id="KW-0479">Metal-binding</keyword>
<sequence>MVEGPGCTLNGEKIRARVSRGQRVLKMRGSQVTHTTQPGKSPFCSLHGTQFSGVETLGKELFMYFGQKALRVHFGMNGSMRINPSVQKESDQAPVLQVCLSSDTVCFFHSSVEIRGTEECEQKVLSSSHLDVCSPLFSQPRSEEAVKAQRSRMLCDVLLDQAVMPGVGNIIKNEALFDSGLHPGVKVQLLTDEQIHHLVRMTRDFTLLFYKVCRLVQLF</sequence>
<evidence type="ECO:0000256" key="9">
    <source>
        <dbReference type="ARBA" id="ARBA00022771"/>
    </source>
</evidence>
<dbReference type="GO" id="GO:0019104">
    <property type="term" value="F:DNA N-glycosylase activity"/>
    <property type="evidence" value="ECO:0007669"/>
    <property type="project" value="InterPro"/>
</dbReference>
<dbReference type="InterPro" id="IPR012319">
    <property type="entry name" value="FPG_cat"/>
</dbReference>
<keyword evidence="9" id="KW-0863">Zinc-finger</keyword>
<evidence type="ECO:0000256" key="10">
    <source>
        <dbReference type="ARBA" id="ARBA00022801"/>
    </source>
</evidence>
<proteinExistence type="inferred from homology"/>
<evidence type="ECO:0000313" key="25">
    <source>
        <dbReference type="Proteomes" id="UP001497482"/>
    </source>
</evidence>
<dbReference type="PANTHER" id="PTHR22993">
    <property type="entry name" value="FORMAMIDOPYRIMIDINE-DNA GLYCOSYLASE"/>
    <property type="match status" value="1"/>
</dbReference>
<keyword evidence="8" id="KW-0227">DNA damage</keyword>
<keyword evidence="16" id="KW-0511">Multifunctional enzyme</keyword>
<dbReference type="SUPFAM" id="SSF81624">
    <property type="entry name" value="N-terminal domain of MutM-like DNA repair proteins"/>
    <property type="match status" value="1"/>
</dbReference>
<keyword evidence="15" id="KW-0539">Nucleus</keyword>
<evidence type="ECO:0000256" key="15">
    <source>
        <dbReference type="ARBA" id="ARBA00023242"/>
    </source>
</evidence>
<evidence type="ECO:0000256" key="1">
    <source>
        <dbReference type="ARBA" id="ARBA00004123"/>
    </source>
</evidence>
<protein>
    <recommendedName>
        <fullName evidence="19">Endonuclease 8-like 3</fullName>
        <ecNumber evidence="4">4.2.99.18</ecNumber>
    </recommendedName>
    <alternativeName>
        <fullName evidence="20">DNA glycosylase/AP lyase Neil3</fullName>
    </alternativeName>
    <alternativeName>
        <fullName evidence="22">Endonuclease VIII-like 3</fullName>
    </alternativeName>
    <alternativeName>
        <fullName evidence="21">Nei-like protein 3</fullName>
    </alternativeName>
</protein>
<evidence type="ECO:0000256" key="12">
    <source>
        <dbReference type="ARBA" id="ARBA00023125"/>
    </source>
</evidence>
<dbReference type="Pfam" id="PF06831">
    <property type="entry name" value="H2TH"/>
    <property type="match status" value="1"/>
</dbReference>
<dbReference type="GO" id="GO:0005654">
    <property type="term" value="C:nucleoplasm"/>
    <property type="evidence" value="ECO:0007669"/>
    <property type="project" value="UniProtKB-ARBA"/>
</dbReference>
<dbReference type="AlphaFoldDB" id="A0AAV2MIM8"/>
<evidence type="ECO:0000313" key="24">
    <source>
        <dbReference type="EMBL" id="CAL1613147.1"/>
    </source>
</evidence>
<comment type="similarity">
    <text evidence="3">Belongs to the FPG family.</text>
</comment>
<dbReference type="Proteomes" id="UP001497482">
    <property type="component" value="Chromosome 8"/>
</dbReference>
<evidence type="ECO:0000256" key="16">
    <source>
        <dbReference type="ARBA" id="ARBA00023268"/>
    </source>
</evidence>
<accession>A0AAV2MIM8</accession>
<evidence type="ECO:0000256" key="13">
    <source>
        <dbReference type="ARBA" id="ARBA00023204"/>
    </source>
</evidence>
<evidence type="ECO:0000256" key="11">
    <source>
        <dbReference type="ARBA" id="ARBA00022833"/>
    </source>
</evidence>
<evidence type="ECO:0000259" key="23">
    <source>
        <dbReference type="SMART" id="SM01232"/>
    </source>
</evidence>
<keyword evidence="25" id="KW-1185">Reference proteome</keyword>
<dbReference type="Pfam" id="PF01149">
    <property type="entry name" value="Fapy_DNA_glyco"/>
    <property type="match status" value="1"/>
</dbReference>
<keyword evidence="17" id="KW-0326">Glycosidase</keyword>
<organism evidence="24 25">
    <name type="scientific">Knipowitschia caucasica</name>
    <name type="common">Caucasian dwarf goby</name>
    <name type="synonym">Pomatoschistus caucasicus</name>
    <dbReference type="NCBI Taxonomy" id="637954"/>
    <lineage>
        <taxon>Eukaryota</taxon>
        <taxon>Metazoa</taxon>
        <taxon>Chordata</taxon>
        <taxon>Craniata</taxon>
        <taxon>Vertebrata</taxon>
        <taxon>Euteleostomi</taxon>
        <taxon>Actinopterygii</taxon>
        <taxon>Neopterygii</taxon>
        <taxon>Teleostei</taxon>
        <taxon>Neoteleostei</taxon>
        <taxon>Acanthomorphata</taxon>
        <taxon>Gobiaria</taxon>
        <taxon>Gobiiformes</taxon>
        <taxon>Gobioidei</taxon>
        <taxon>Gobiidae</taxon>
        <taxon>Gobiinae</taxon>
        <taxon>Knipowitschia</taxon>
    </lineage>
</organism>
<evidence type="ECO:0000256" key="5">
    <source>
        <dbReference type="ARBA" id="ARBA00022454"/>
    </source>
</evidence>
<evidence type="ECO:0000256" key="18">
    <source>
        <dbReference type="ARBA" id="ARBA00044632"/>
    </source>
</evidence>
<evidence type="ECO:0000256" key="21">
    <source>
        <dbReference type="ARBA" id="ARBA00082922"/>
    </source>
</evidence>
<keyword evidence="14" id="KW-0456">Lyase</keyword>
<name>A0AAV2MIM8_KNICA</name>
<dbReference type="Gene3D" id="1.10.8.50">
    <property type="match status" value="1"/>
</dbReference>
<dbReference type="SMART" id="SM01232">
    <property type="entry name" value="H2TH"/>
    <property type="match status" value="1"/>
</dbReference>
<evidence type="ECO:0000256" key="7">
    <source>
        <dbReference type="ARBA" id="ARBA00022737"/>
    </source>
</evidence>
<evidence type="ECO:0000256" key="4">
    <source>
        <dbReference type="ARBA" id="ARBA00012720"/>
    </source>
</evidence>
<evidence type="ECO:0000256" key="20">
    <source>
        <dbReference type="ARBA" id="ARBA00081871"/>
    </source>
</evidence>
<keyword evidence="10" id="KW-0378">Hydrolase</keyword>
<evidence type="ECO:0000256" key="6">
    <source>
        <dbReference type="ARBA" id="ARBA00022723"/>
    </source>
</evidence>
<evidence type="ECO:0000256" key="22">
    <source>
        <dbReference type="ARBA" id="ARBA00083341"/>
    </source>
</evidence>
<keyword evidence="13" id="KW-0234">DNA repair</keyword>
<evidence type="ECO:0000256" key="17">
    <source>
        <dbReference type="ARBA" id="ARBA00023295"/>
    </source>
</evidence>
<evidence type="ECO:0000256" key="8">
    <source>
        <dbReference type="ARBA" id="ARBA00022763"/>
    </source>
</evidence>
<dbReference type="FunFam" id="1.10.8.50:FF:000008">
    <property type="entry name" value="Nei-like DNA glycosylase 3"/>
    <property type="match status" value="1"/>
</dbReference>
<gene>
    <name evidence="24" type="ORF">KC01_LOCUS39407</name>
</gene>
<dbReference type="SUPFAM" id="SSF46946">
    <property type="entry name" value="S13-like H2TH domain"/>
    <property type="match status" value="1"/>
</dbReference>
<evidence type="ECO:0000256" key="2">
    <source>
        <dbReference type="ARBA" id="ARBA00004286"/>
    </source>
</evidence>
<keyword evidence="5" id="KW-0158">Chromosome</keyword>
<dbReference type="EMBL" id="OZ035830">
    <property type="protein sequence ID" value="CAL1613147.1"/>
    <property type="molecule type" value="Genomic_DNA"/>
</dbReference>
<keyword evidence="7" id="KW-0677">Repeat</keyword>
<evidence type="ECO:0000256" key="14">
    <source>
        <dbReference type="ARBA" id="ARBA00023239"/>
    </source>
</evidence>
<keyword evidence="11" id="KW-0862">Zinc</keyword>
<dbReference type="PANTHER" id="PTHR22993:SF10">
    <property type="entry name" value="ENDONUCLEASE 8-LIKE 3"/>
    <property type="match status" value="1"/>
</dbReference>
<keyword evidence="12" id="KW-0238">DNA-binding</keyword>
<dbReference type="InterPro" id="IPR015886">
    <property type="entry name" value="H2TH_FPG"/>
</dbReference>
<evidence type="ECO:0000256" key="3">
    <source>
        <dbReference type="ARBA" id="ARBA00009409"/>
    </source>
</evidence>
<dbReference type="InterPro" id="IPR010979">
    <property type="entry name" value="Ribosomal_uS13-like_H2TH"/>
</dbReference>
<dbReference type="GO" id="GO:0006284">
    <property type="term" value="P:base-excision repair"/>
    <property type="evidence" value="ECO:0007669"/>
    <property type="project" value="InterPro"/>
</dbReference>